<evidence type="ECO:0000256" key="1">
    <source>
        <dbReference type="SAM" id="MobiDB-lite"/>
    </source>
</evidence>
<comment type="caution">
    <text evidence="2">The sequence shown here is derived from an EMBL/GenBank/DDBJ whole genome shotgun (WGS) entry which is preliminary data.</text>
</comment>
<feature type="compositionally biased region" description="Polar residues" evidence="1">
    <location>
        <begin position="32"/>
        <end position="47"/>
    </location>
</feature>
<feature type="region of interest" description="Disordered" evidence="1">
    <location>
        <begin position="1"/>
        <end position="47"/>
    </location>
</feature>
<proteinExistence type="predicted"/>
<feature type="compositionally biased region" description="Basic and acidic residues" evidence="1">
    <location>
        <begin position="90"/>
        <end position="105"/>
    </location>
</feature>
<evidence type="ECO:0000313" key="2">
    <source>
        <dbReference type="EMBL" id="CAB1455111.1"/>
    </source>
</evidence>
<name>A0A9N7VVG4_PLEPL</name>
<dbReference type="AlphaFoldDB" id="A0A9N7VVG4"/>
<dbReference type="EMBL" id="CADEAL010004239">
    <property type="protein sequence ID" value="CAB1455111.1"/>
    <property type="molecule type" value="Genomic_DNA"/>
</dbReference>
<protein>
    <submittedName>
        <fullName evidence="2">Uncharacterized protein</fullName>
    </submittedName>
</protein>
<keyword evidence="3" id="KW-1185">Reference proteome</keyword>
<accession>A0A9N7VVG4</accession>
<organism evidence="2 3">
    <name type="scientific">Pleuronectes platessa</name>
    <name type="common">European plaice</name>
    <dbReference type="NCBI Taxonomy" id="8262"/>
    <lineage>
        <taxon>Eukaryota</taxon>
        <taxon>Metazoa</taxon>
        <taxon>Chordata</taxon>
        <taxon>Craniata</taxon>
        <taxon>Vertebrata</taxon>
        <taxon>Euteleostomi</taxon>
        <taxon>Actinopterygii</taxon>
        <taxon>Neopterygii</taxon>
        <taxon>Teleostei</taxon>
        <taxon>Neoteleostei</taxon>
        <taxon>Acanthomorphata</taxon>
        <taxon>Carangaria</taxon>
        <taxon>Pleuronectiformes</taxon>
        <taxon>Pleuronectoidei</taxon>
        <taxon>Pleuronectidae</taxon>
        <taxon>Pleuronectes</taxon>
    </lineage>
</organism>
<sequence length="105" mass="11080">MRDVSLSEDHTKSNSAITLRGSDPGHLASLSAAPQSLKGNAHTDSPASLLSHKFKHADVMWRGADTEPCPVVLGFAPSELTQPAGGVTPGREHPPPYSDADPHYT</sequence>
<reference evidence="2" key="1">
    <citation type="submission" date="2020-03" db="EMBL/GenBank/DDBJ databases">
        <authorList>
            <person name="Weist P."/>
        </authorList>
    </citation>
    <scope>NUCLEOTIDE SEQUENCE</scope>
</reference>
<feature type="region of interest" description="Disordered" evidence="1">
    <location>
        <begin position="77"/>
        <end position="105"/>
    </location>
</feature>
<gene>
    <name evidence="2" type="ORF">PLEPLA_LOCUS42882</name>
</gene>
<dbReference type="Proteomes" id="UP001153269">
    <property type="component" value="Unassembled WGS sequence"/>
</dbReference>
<feature type="compositionally biased region" description="Basic and acidic residues" evidence="1">
    <location>
        <begin position="1"/>
        <end position="12"/>
    </location>
</feature>
<evidence type="ECO:0000313" key="3">
    <source>
        <dbReference type="Proteomes" id="UP001153269"/>
    </source>
</evidence>